<comment type="caution">
    <text evidence="3">The sequence shown here is derived from an EMBL/GenBank/DDBJ whole genome shotgun (WGS) entry which is preliminary data.</text>
</comment>
<dbReference type="GO" id="GO:0016747">
    <property type="term" value="F:acyltransferase activity, transferring groups other than amino-acyl groups"/>
    <property type="evidence" value="ECO:0007669"/>
    <property type="project" value="InterPro"/>
</dbReference>
<keyword evidence="1" id="KW-1133">Transmembrane helix</keyword>
<feature type="transmembrane region" description="Helical" evidence="1">
    <location>
        <begin position="234"/>
        <end position="256"/>
    </location>
</feature>
<accession>A0A3R6FZM8</accession>
<feature type="transmembrane region" description="Helical" evidence="1">
    <location>
        <begin position="119"/>
        <end position="140"/>
    </location>
</feature>
<dbReference type="Pfam" id="PF01757">
    <property type="entry name" value="Acyl_transf_3"/>
    <property type="match status" value="1"/>
</dbReference>
<reference evidence="3 4" key="1">
    <citation type="submission" date="2018-08" db="EMBL/GenBank/DDBJ databases">
        <title>A genome reference for cultivated species of the human gut microbiota.</title>
        <authorList>
            <person name="Zou Y."/>
            <person name="Xue W."/>
            <person name="Luo G."/>
        </authorList>
    </citation>
    <scope>NUCLEOTIDE SEQUENCE [LARGE SCALE GENOMIC DNA]</scope>
    <source>
        <strain evidence="3 4">AF42-9</strain>
    </source>
</reference>
<evidence type="ECO:0000313" key="3">
    <source>
        <dbReference type="EMBL" id="RHK47433.1"/>
    </source>
</evidence>
<dbReference type="InterPro" id="IPR002656">
    <property type="entry name" value="Acyl_transf_3_dom"/>
</dbReference>
<evidence type="ECO:0000259" key="2">
    <source>
        <dbReference type="Pfam" id="PF01757"/>
    </source>
</evidence>
<keyword evidence="1" id="KW-0812">Transmembrane</keyword>
<dbReference type="PANTHER" id="PTHR37312">
    <property type="entry name" value="MEMBRANE-BOUND ACYLTRANSFERASE YKRP-RELATED"/>
    <property type="match status" value="1"/>
</dbReference>
<dbReference type="InterPro" id="IPR052734">
    <property type="entry name" value="Nod_factor_acetyltransferase"/>
</dbReference>
<evidence type="ECO:0000256" key="1">
    <source>
        <dbReference type="SAM" id="Phobius"/>
    </source>
</evidence>
<organism evidence="3 4">
    <name type="scientific">Leyella stercorea</name>
    <dbReference type="NCBI Taxonomy" id="363265"/>
    <lineage>
        <taxon>Bacteria</taxon>
        <taxon>Pseudomonadati</taxon>
        <taxon>Bacteroidota</taxon>
        <taxon>Bacteroidia</taxon>
        <taxon>Bacteroidales</taxon>
        <taxon>Prevotellaceae</taxon>
        <taxon>Leyella</taxon>
    </lineage>
</organism>
<proteinExistence type="predicted"/>
<dbReference type="EMBL" id="QRNO01000093">
    <property type="protein sequence ID" value="RHK47433.1"/>
    <property type="molecule type" value="Genomic_DNA"/>
</dbReference>
<evidence type="ECO:0000313" key="4">
    <source>
        <dbReference type="Proteomes" id="UP000286598"/>
    </source>
</evidence>
<dbReference type="OrthoDB" id="9816048at2"/>
<feature type="transmembrane region" description="Helical" evidence="1">
    <location>
        <begin position="268"/>
        <end position="289"/>
    </location>
</feature>
<keyword evidence="3" id="KW-0808">Transferase</keyword>
<feature type="transmembrane region" description="Helical" evidence="1">
    <location>
        <begin position="189"/>
        <end position="204"/>
    </location>
</feature>
<gene>
    <name evidence="3" type="ORF">DW060_12345</name>
</gene>
<keyword evidence="4" id="KW-1185">Reference proteome</keyword>
<name>A0A3R6FZM8_9BACT</name>
<keyword evidence="3" id="KW-0012">Acyltransferase</keyword>
<feature type="domain" description="Acyltransferase 3" evidence="2">
    <location>
        <begin position="6"/>
        <end position="321"/>
    </location>
</feature>
<dbReference type="PANTHER" id="PTHR37312:SF1">
    <property type="entry name" value="MEMBRANE-BOUND ACYLTRANSFERASE YKRP-RELATED"/>
    <property type="match status" value="1"/>
</dbReference>
<dbReference type="AlphaFoldDB" id="A0A3R6FZM8"/>
<keyword evidence="1" id="KW-0472">Membrane</keyword>
<feature type="transmembrane region" description="Helical" evidence="1">
    <location>
        <begin position="7"/>
        <end position="25"/>
    </location>
</feature>
<sequence>MENRIDSLDVAKGICILFVVMGHILQYNCEGNGARIVFDFIYSFHMPAFMLLSGYVASLSRDRVMKEKAMAFIKKKFVSLVIPFLVWGLVVMPFIVRHDSFSCFSTIAKELALQPDTGAWFLISLFCIQVYFLLFCLFANTLKCKTQMNAETISLAVVFGVLLWGHKILNMCCPNLPGGGGSFYMPERYVFFFFLGYSFNRYLVRQLYKKWIVLVSALVFVALVRYYTFGNDPYKLQMLCGIFASIIVLHIARAIDQVKSLETCKEKLVLYGKNSLVIYLTHFPIIMLLQNEVRLDTDAIAGIPLFIIVAVVSVPVCAICTFWGRLVSENSLFDKLLYGRSKKNINK</sequence>
<feature type="transmembrane region" description="Helical" evidence="1">
    <location>
        <begin position="37"/>
        <end position="57"/>
    </location>
</feature>
<feature type="transmembrane region" description="Helical" evidence="1">
    <location>
        <begin position="301"/>
        <end position="323"/>
    </location>
</feature>
<feature type="transmembrane region" description="Helical" evidence="1">
    <location>
        <begin position="211"/>
        <end position="228"/>
    </location>
</feature>
<feature type="transmembrane region" description="Helical" evidence="1">
    <location>
        <begin position="152"/>
        <end position="169"/>
    </location>
</feature>
<protein>
    <submittedName>
        <fullName evidence="3">Acyltransferase</fullName>
    </submittedName>
</protein>
<feature type="transmembrane region" description="Helical" evidence="1">
    <location>
        <begin position="77"/>
        <end position="96"/>
    </location>
</feature>
<dbReference type="Proteomes" id="UP000286598">
    <property type="component" value="Unassembled WGS sequence"/>
</dbReference>